<feature type="compositionally biased region" description="Basic and acidic residues" evidence="4">
    <location>
        <begin position="465"/>
        <end position="483"/>
    </location>
</feature>
<dbReference type="GO" id="GO:0070210">
    <property type="term" value="C:Rpd3L-Expanded complex"/>
    <property type="evidence" value="ECO:0007669"/>
    <property type="project" value="TreeGrafter"/>
</dbReference>
<dbReference type="GO" id="GO:0061186">
    <property type="term" value="P:negative regulation of silent mating-type cassette heterochromatin formation"/>
    <property type="evidence" value="ECO:0007669"/>
    <property type="project" value="TreeGrafter"/>
</dbReference>
<keyword evidence="2" id="KW-0863">Zinc-finger</keyword>
<feature type="region of interest" description="Disordered" evidence="4">
    <location>
        <begin position="216"/>
        <end position="517"/>
    </location>
</feature>
<dbReference type="InterPro" id="IPR011011">
    <property type="entry name" value="Znf_FYVE_PHD"/>
</dbReference>
<dbReference type="EMBL" id="SKBQ01000103">
    <property type="protein sequence ID" value="TPX19005.1"/>
    <property type="molecule type" value="Genomic_DNA"/>
</dbReference>
<evidence type="ECO:0000259" key="5">
    <source>
        <dbReference type="SMART" id="SM00249"/>
    </source>
</evidence>
<feature type="compositionally biased region" description="Basic and acidic residues" evidence="4">
    <location>
        <begin position="346"/>
        <end position="365"/>
    </location>
</feature>
<dbReference type="SUPFAM" id="SSF57903">
    <property type="entry name" value="FYVE/PHD zinc finger"/>
    <property type="match status" value="1"/>
</dbReference>
<feature type="region of interest" description="Disordered" evidence="4">
    <location>
        <begin position="1"/>
        <end position="103"/>
    </location>
</feature>
<evidence type="ECO:0000313" key="7">
    <source>
        <dbReference type="Proteomes" id="UP000319257"/>
    </source>
</evidence>
<dbReference type="PANTHER" id="PTHR47793:SF1">
    <property type="entry name" value="HISTONE DEACETYLASE COMPLEX SUBUNIT CTI6"/>
    <property type="match status" value="1"/>
</dbReference>
<feature type="compositionally biased region" description="Basic and acidic residues" evidence="4">
    <location>
        <begin position="288"/>
        <end position="299"/>
    </location>
</feature>
<feature type="compositionally biased region" description="Pro residues" evidence="4">
    <location>
        <begin position="410"/>
        <end position="421"/>
    </location>
</feature>
<feature type="compositionally biased region" description="Basic and acidic residues" evidence="4">
    <location>
        <begin position="259"/>
        <end position="271"/>
    </location>
</feature>
<reference evidence="6 7" key="1">
    <citation type="submission" date="2019-06" db="EMBL/GenBank/DDBJ databases">
        <title>Draft genome sequence of the filamentous fungus Phialemoniopsis curvata isolated from diesel fuel.</title>
        <authorList>
            <person name="Varaljay V.A."/>
            <person name="Lyon W.J."/>
            <person name="Crouch A.L."/>
            <person name="Drake C.E."/>
            <person name="Hollomon J.M."/>
            <person name="Nadeau L.J."/>
            <person name="Nunn H.S."/>
            <person name="Stevenson B.S."/>
            <person name="Bojanowski C.L."/>
            <person name="Crookes-Goodson W.J."/>
        </authorList>
    </citation>
    <scope>NUCLEOTIDE SEQUENCE [LARGE SCALE GENOMIC DNA]</scope>
    <source>
        <strain evidence="6 7">D216</strain>
    </source>
</reference>
<dbReference type="Gene3D" id="3.30.40.10">
    <property type="entry name" value="Zinc/RING finger domain, C3HC4 (zinc finger)"/>
    <property type="match status" value="1"/>
</dbReference>
<dbReference type="GO" id="GO:0061188">
    <property type="term" value="P:negative regulation of rDNA heterochromatin formation"/>
    <property type="evidence" value="ECO:0007669"/>
    <property type="project" value="TreeGrafter"/>
</dbReference>
<dbReference type="Proteomes" id="UP000319257">
    <property type="component" value="Unassembled WGS sequence"/>
</dbReference>
<dbReference type="AlphaFoldDB" id="A0A507B759"/>
<evidence type="ECO:0000313" key="6">
    <source>
        <dbReference type="EMBL" id="TPX19005.1"/>
    </source>
</evidence>
<dbReference type="OrthoDB" id="418595at2759"/>
<accession>A0A507B759</accession>
<comment type="caution">
    <text evidence="6">The sequence shown here is derived from an EMBL/GenBank/DDBJ whole genome shotgun (WGS) entry which is preliminary data.</text>
</comment>
<dbReference type="InterPro" id="IPR001965">
    <property type="entry name" value="Znf_PHD"/>
</dbReference>
<feature type="compositionally biased region" description="Low complexity" evidence="4">
    <location>
        <begin position="15"/>
        <end position="29"/>
    </location>
</feature>
<dbReference type="Pfam" id="PF20826">
    <property type="entry name" value="PHD_5"/>
    <property type="match status" value="1"/>
</dbReference>
<sequence>MAAPDPRRSSRARAHSQSQQSSTTSSISGRAERTTRSLNKSGSPQKSTPTGSLSSEPPDDLIEASDDHLLRPRRTRSNNEDRENKATNPDDNEMATNGADDIQEDDEAVRCICGHEDYPGPPSLEDLKRVAKEGIDLEAVFPTEITEDLAGFFVQCDVCHVWQHGACVGLSNDDTLPEEYFCEECREDFHRIFKTSLGRRFSLYLPLERNSRAVSLVKEGTRSPKGKETRNSKASAASQSSKRRSTMNSRDAAYDEEEQLRRAIEASREDNSTDGAEVATRRTKRGRSGSEDRKLEAAPKRQRTSSRSPSPQPDKQPEGDESDDQAGSRNGASKKSRNSVAAAARTQREKSEKAEKERQRAEAANKRKGRAERRRADGIQPTILVKPPEAHQDTDSDPSEELPLAARAPTNPPPPPAPEPVQQPEAPVSSHQATPDTPPASAVPMAVSKSKGGRPTHKKKGRNQYTKDRDDGSPARSQSRDVQDTPNSGNTRTGGGEHSKSSRSKGGMNSRVTMSEMKRRATAMFDYISRTQLELAGEASPAQAHASPAGSKDDAPVSTDAPSIVVNGGTSSPKKLAGNKGTENGDKPTKEFKELSCVEMMDYLTRDLVHWQNQFVA</sequence>
<dbReference type="RefSeq" id="XP_031000716.1">
    <property type="nucleotide sequence ID" value="XM_031134039.1"/>
</dbReference>
<dbReference type="PANTHER" id="PTHR47793">
    <property type="entry name" value="HISTONE DEACETYLASE COMPLEX SUBUNIT CTI6"/>
    <property type="match status" value="1"/>
</dbReference>
<dbReference type="GeneID" id="41978769"/>
<evidence type="ECO:0000256" key="1">
    <source>
        <dbReference type="ARBA" id="ARBA00022723"/>
    </source>
</evidence>
<dbReference type="GO" id="GO:0008270">
    <property type="term" value="F:zinc ion binding"/>
    <property type="evidence" value="ECO:0007669"/>
    <property type="project" value="UniProtKB-KW"/>
</dbReference>
<feature type="compositionally biased region" description="Polar residues" evidence="4">
    <location>
        <begin position="36"/>
        <end position="55"/>
    </location>
</feature>
<keyword evidence="3" id="KW-0862">Zinc</keyword>
<evidence type="ECO:0000256" key="2">
    <source>
        <dbReference type="ARBA" id="ARBA00022771"/>
    </source>
</evidence>
<dbReference type="InterPro" id="IPR003903">
    <property type="entry name" value="UIM_dom"/>
</dbReference>
<proteinExistence type="predicted"/>
<dbReference type="FunCoup" id="A0A507B759">
    <property type="interactions" value="109"/>
</dbReference>
<feature type="domain" description="Zinc finger PHD-type" evidence="5">
    <location>
        <begin position="110"/>
        <end position="186"/>
    </location>
</feature>
<dbReference type="InterPro" id="IPR013083">
    <property type="entry name" value="Znf_RING/FYVE/PHD"/>
</dbReference>
<dbReference type="PROSITE" id="PS01359">
    <property type="entry name" value="ZF_PHD_1"/>
    <property type="match status" value="1"/>
</dbReference>
<dbReference type="InterPro" id="IPR053051">
    <property type="entry name" value="HDAC_complex_subunit"/>
</dbReference>
<organism evidence="6 7">
    <name type="scientific">Thyridium curvatum</name>
    <dbReference type="NCBI Taxonomy" id="1093900"/>
    <lineage>
        <taxon>Eukaryota</taxon>
        <taxon>Fungi</taxon>
        <taxon>Dikarya</taxon>
        <taxon>Ascomycota</taxon>
        <taxon>Pezizomycotina</taxon>
        <taxon>Sordariomycetes</taxon>
        <taxon>Sordariomycetidae</taxon>
        <taxon>Thyridiales</taxon>
        <taxon>Thyridiaceae</taxon>
        <taxon>Thyridium</taxon>
    </lineage>
</organism>
<dbReference type="STRING" id="1093900.A0A507B759"/>
<gene>
    <name evidence="6" type="ORF">E0L32_011322</name>
</gene>
<keyword evidence="1" id="KW-0479">Metal-binding</keyword>
<dbReference type="PROSITE" id="PS50330">
    <property type="entry name" value="UIM"/>
    <property type="match status" value="1"/>
</dbReference>
<evidence type="ECO:0000256" key="4">
    <source>
        <dbReference type="SAM" id="MobiDB-lite"/>
    </source>
</evidence>
<evidence type="ECO:0000256" key="3">
    <source>
        <dbReference type="ARBA" id="ARBA00022833"/>
    </source>
</evidence>
<feature type="region of interest" description="Disordered" evidence="4">
    <location>
        <begin position="536"/>
        <end position="589"/>
    </location>
</feature>
<dbReference type="InParanoid" id="A0A507B759"/>
<feature type="compositionally biased region" description="Basic residues" evidence="4">
    <location>
        <begin position="451"/>
        <end position="462"/>
    </location>
</feature>
<keyword evidence="7" id="KW-1185">Reference proteome</keyword>
<dbReference type="GO" id="GO:0033698">
    <property type="term" value="C:Rpd3L complex"/>
    <property type="evidence" value="ECO:0007669"/>
    <property type="project" value="TreeGrafter"/>
</dbReference>
<dbReference type="InterPro" id="IPR019786">
    <property type="entry name" value="Zinc_finger_PHD-type_CS"/>
</dbReference>
<name>A0A507B759_9PEZI</name>
<protein>
    <recommendedName>
        <fullName evidence="5">Zinc finger PHD-type domain-containing protein</fullName>
    </recommendedName>
</protein>
<feature type="compositionally biased region" description="Basic and acidic residues" evidence="4">
    <location>
        <begin position="219"/>
        <end position="231"/>
    </location>
</feature>
<dbReference type="SMART" id="SM00249">
    <property type="entry name" value="PHD"/>
    <property type="match status" value="1"/>
</dbReference>